<accession>A0ABN2PHW0</accession>
<gene>
    <name evidence="1" type="ORF">GCM10009688_29170</name>
</gene>
<dbReference type="EMBL" id="BAAALV010000007">
    <property type="protein sequence ID" value="GAA1922310.1"/>
    <property type="molecule type" value="Genomic_DNA"/>
</dbReference>
<comment type="caution">
    <text evidence="1">The sequence shown here is derived from an EMBL/GenBank/DDBJ whole genome shotgun (WGS) entry which is preliminary data.</text>
</comment>
<protein>
    <recommendedName>
        <fullName evidence="3">DUF4262 domain-containing protein</fullName>
    </recommendedName>
</protein>
<organism evidence="1 2">
    <name type="scientific">Arthrobacter gandavensis</name>
    <dbReference type="NCBI Taxonomy" id="169960"/>
    <lineage>
        <taxon>Bacteria</taxon>
        <taxon>Bacillati</taxon>
        <taxon>Actinomycetota</taxon>
        <taxon>Actinomycetes</taxon>
        <taxon>Micrococcales</taxon>
        <taxon>Micrococcaceae</taxon>
        <taxon>Arthrobacter</taxon>
    </lineage>
</organism>
<dbReference type="RefSeq" id="WP_152228592.1">
    <property type="nucleotide sequence ID" value="NZ_BAAALV010000007.1"/>
</dbReference>
<sequence>MIFQKPLSPAHVRSLVETNRDTVAGYVLNVADVQHVKSPKDLYEAHGLGFPGSPWDPDAEFLDVLRFQAPPSPYVHTAIAPEFVDRPPFSGTGFAQWGGGVAPVWFIDECRIPPRAQLWRIREGHEEQLLAVYVDVATGWGVMEGADIATPKHTVPQSVLGWVAMWDGYQFPADLIGDQIVLAAASAPPEEVTGFRPTMRGCWSREVPVAEVQDFFEVNAVCRWRDQPFRITDVIHGENERIFRLFYTGHNADVAESLGLNKADAGVYWTVQPESLVTDVEMFQSRMRAAR</sequence>
<proteinExistence type="predicted"/>
<evidence type="ECO:0000313" key="2">
    <source>
        <dbReference type="Proteomes" id="UP001500784"/>
    </source>
</evidence>
<evidence type="ECO:0000313" key="1">
    <source>
        <dbReference type="EMBL" id="GAA1922310.1"/>
    </source>
</evidence>
<dbReference type="Proteomes" id="UP001500784">
    <property type="component" value="Unassembled WGS sequence"/>
</dbReference>
<keyword evidence="2" id="KW-1185">Reference proteome</keyword>
<name>A0ABN2PHW0_9MICC</name>
<evidence type="ECO:0008006" key="3">
    <source>
        <dbReference type="Google" id="ProtNLM"/>
    </source>
</evidence>
<reference evidence="1 2" key="1">
    <citation type="journal article" date="2019" name="Int. J. Syst. Evol. Microbiol.">
        <title>The Global Catalogue of Microorganisms (GCM) 10K type strain sequencing project: providing services to taxonomists for standard genome sequencing and annotation.</title>
        <authorList>
            <consortium name="The Broad Institute Genomics Platform"/>
            <consortium name="The Broad Institute Genome Sequencing Center for Infectious Disease"/>
            <person name="Wu L."/>
            <person name="Ma J."/>
        </authorList>
    </citation>
    <scope>NUCLEOTIDE SEQUENCE [LARGE SCALE GENOMIC DNA]</scope>
    <source>
        <strain evidence="1 2">JCM 13316</strain>
    </source>
</reference>